<dbReference type="AlphaFoldDB" id="A0A381UQA6"/>
<accession>A0A381UQA6</accession>
<evidence type="ECO:0000313" key="1">
    <source>
        <dbReference type="EMBL" id="SVA30260.1"/>
    </source>
</evidence>
<organism evidence="1">
    <name type="scientific">marine metagenome</name>
    <dbReference type="NCBI Taxonomy" id="408172"/>
    <lineage>
        <taxon>unclassified sequences</taxon>
        <taxon>metagenomes</taxon>
        <taxon>ecological metagenomes</taxon>
    </lineage>
</organism>
<protein>
    <submittedName>
        <fullName evidence="1">Uncharacterized protein</fullName>
    </submittedName>
</protein>
<dbReference type="EMBL" id="UINC01006895">
    <property type="protein sequence ID" value="SVA30260.1"/>
    <property type="molecule type" value="Genomic_DNA"/>
</dbReference>
<proteinExistence type="predicted"/>
<name>A0A381UQA6_9ZZZZ</name>
<reference evidence="1" key="1">
    <citation type="submission" date="2018-05" db="EMBL/GenBank/DDBJ databases">
        <authorList>
            <person name="Lanie J.A."/>
            <person name="Ng W.-L."/>
            <person name="Kazmierczak K.M."/>
            <person name="Andrzejewski T.M."/>
            <person name="Davidsen T.M."/>
            <person name="Wayne K.J."/>
            <person name="Tettelin H."/>
            <person name="Glass J.I."/>
            <person name="Rusch D."/>
            <person name="Podicherti R."/>
            <person name="Tsui H.-C.T."/>
            <person name="Winkler M.E."/>
        </authorList>
    </citation>
    <scope>NUCLEOTIDE SEQUENCE</scope>
</reference>
<gene>
    <name evidence="1" type="ORF">METZ01_LOCUS83114</name>
</gene>
<sequence length="91" mass="10194">MSVILTIASLVFGGYLYEPMWFDSGPYVVKAEQKEYATMEECRIDTHGTNDICVGDNPSVAYVLDKSVARKASGKMEYVACDYWAGCYIQE</sequence>